<evidence type="ECO:0000313" key="6">
    <source>
        <dbReference type="Proteomes" id="UP000027730"/>
    </source>
</evidence>
<accession>A0A074WRD7</accession>
<sequence length="349" mass="36483">MPINTAAWITGSQVIPLVVKGAPYPSPGAYQLVIQAKAVAINPLDFKIQDHNPLIAGKIIQYPTILGADLAGTIVSVGQDVTTRKVGERVIANAPGVSTGDSSMSAFQHFVVVEESEAILIPDPISFESAVVLPLACYTAMVGLFVPNQLGLSTAGLEESDATPHPSGSVLLVWGGSSSVGCCAIQMAHAAGYDVYTVASEHNRALCLSNGASKVFDRASNNLEKLIVESLEGKIAAGALDCIVAGESTVNACARILAQANGSKKVMTVLTPPQTKPVDEVEAQRVSIPGLRGTKTIELLHTWMAHALKNGTLQCKPDPTVIGEGLEFIQAGLDMLRKGVSATKVVVRL</sequence>
<dbReference type="PANTHER" id="PTHR45348:SF2">
    <property type="entry name" value="ZINC-TYPE ALCOHOL DEHYDROGENASE-LIKE PROTEIN C2E1P3.01"/>
    <property type="match status" value="1"/>
</dbReference>
<dbReference type="STRING" id="1043004.A0A074WRD7"/>
<dbReference type="OrthoDB" id="48317at2759"/>
<dbReference type="Gene3D" id="3.90.180.10">
    <property type="entry name" value="Medium-chain alcohol dehydrogenases, catalytic domain"/>
    <property type="match status" value="1"/>
</dbReference>
<dbReference type="EMBL" id="KL584708">
    <property type="protein sequence ID" value="KEQ74129.1"/>
    <property type="molecule type" value="Genomic_DNA"/>
</dbReference>
<keyword evidence="3" id="KW-0560">Oxidoreductase</keyword>
<dbReference type="Gene3D" id="3.40.50.720">
    <property type="entry name" value="NAD(P)-binding Rossmann-like Domain"/>
    <property type="match status" value="1"/>
</dbReference>
<comment type="subunit">
    <text evidence="2">Monomer.</text>
</comment>
<dbReference type="PANTHER" id="PTHR45348">
    <property type="entry name" value="HYPOTHETICAL OXIDOREDUCTASE (EUROFUNG)"/>
    <property type="match status" value="1"/>
</dbReference>
<feature type="domain" description="Enoyl reductase (ER)" evidence="4">
    <location>
        <begin position="11"/>
        <end position="347"/>
    </location>
</feature>
<organism evidence="5 6">
    <name type="scientific">Aureobasidium namibiae CBS 147.97</name>
    <dbReference type="NCBI Taxonomy" id="1043004"/>
    <lineage>
        <taxon>Eukaryota</taxon>
        <taxon>Fungi</taxon>
        <taxon>Dikarya</taxon>
        <taxon>Ascomycota</taxon>
        <taxon>Pezizomycotina</taxon>
        <taxon>Dothideomycetes</taxon>
        <taxon>Dothideomycetidae</taxon>
        <taxon>Dothideales</taxon>
        <taxon>Saccotheciaceae</taxon>
        <taxon>Aureobasidium</taxon>
    </lineage>
</organism>
<dbReference type="Pfam" id="PF00107">
    <property type="entry name" value="ADH_zinc_N"/>
    <property type="match status" value="1"/>
</dbReference>
<evidence type="ECO:0000256" key="2">
    <source>
        <dbReference type="ARBA" id="ARBA00011245"/>
    </source>
</evidence>
<dbReference type="SUPFAM" id="SSF51735">
    <property type="entry name" value="NAD(P)-binding Rossmann-fold domains"/>
    <property type="match status" value="1"/>
</dbReference>
<dbReference type="InterPro" id="IPR036291">
    <property type="entry name" value="NAD(P)-bd_dom_sf"/>
</dbReference>
<dbReference type="Pfam" id="PF08240">
    <property type="entry name" value="ADH_N"/>
    <property type="match status" value="1"/>
</dbReference>
<proteinExistence type="inferred from homology"/>
<dbReference type="InterPro" id="IPR020843">
    <property type="entry name" value="ER"/>
</dbReference>
<dbReference type="GeneID" id="25416806"/>
<name>A0A074WRD7_9PEZI</name>
<comment type="similarity">
    <text evidence="1">Belongs to the zinc-containing alcohol dehydrogenase family.</text>
</comment>
<keyword evidence="6" id="KW-1185">Reference proteome</keyword>
<dbReference type="InterPro" id="IPR047122">
    <property type="entry name" value="Trans-enoyl_RdTase-like"/>
</dbReference>
<dbReference type="SMART" id="SM00829">
    <property type="entry name" value="PKS_ER"/>
    <property type="match status" value="1"/>
</dbReference>
<protein>
    <submittedName>
        <fullName evidence="5">Quinone reductase</fullName>
    </submittedName>
</protein>
<dbReference type="HOGENOM" id="CLU_026673_16_5_1"/>
<dbReference type="SUPFAM" id="SSF50129">
    <property type="entry name" value="GroES-like"/>
    <property type="match status" value="1"/>
</dbReference>
<reference evidence="5 6" key="1">
    <citation type="journal article" date="2014" name="BMC Genomics">
        <title>Genome sequencing of four Aureobasidium pullulans varieties: biotechnological potential, stress tolerance, and description of new species.</title>
        <authorList>
            <person name="Gostin Ar C."/>
            <person name="Ohm R.A."/>
            <person name="Kogej T."/>
            <person name="Sonjak S."/>
            <person name="Turk M."/>
            <person name="Zajc J."/>
            <person name="Zalar P."/>
            <person name="Grube M."/>
            <person name="Sun H."/>
            <person name="Han J."/>
            <person name="Sharma A."/>
            <person name="Chiniquy J."/>
            <person name="Ngan C.Y."/>
            <person name="Lipzen A."/>
            <person name="Barry K."/>
            <person name="Grigoriev I.V."/>
            <person name="Gunde-Cimerman N."/>
        </authorList>
    </citation>
    <scope>NUCLEOTIDE SEQUENCE [LARGE SCALE GENOMIC DNA]</scope>
    <source>
        <strain evidence="5 6">CBS 147.97</strain>
    </source>
</reference>
<evidence type="ECO:0000259" key="4">
    <source>
        <dbReference type="SMART" id="SM00829"/>
    </source>
</evidence>
<evidence type="ECO:0000256" key="3">
    <source>
        <dbReference type="ARBA" id="ARBA00023002"/>
    </source>
</evidence>
<evidence type="ECO:0000256" key="1">
    <source>
        <dbReference type="ARBA" id="ARBA00008072"/>
    </source>
</evidence>
<dbReference type="CDD" id="cd08249">
    <property type="entry name" value="enoyl_reductase_like"/>
    <property type="match status" value="1"/>
</dbReference>
<dbReference type="InterPro" id="IPR011032">
    <property type="entry name" value="GroES-like_sf"/>
</dbReference>
<dbReference type="RefSeq" id="XP_013428331.1">
    <property type="nucleotide sequence ID" value="XM_013572877.1"/>
</dbReference>
<dbReference type="InterPro" id="IPR013154">
    <property type="entry name" value="ADH-like_N"/>
</dbReference>
<dbReference type="GO" id="GO:0016651">
    <property type="term" value="F:oxidoreductase activity, acting on NAD(P)H"/>
    <property type="evidence" value="ECO:0007669"/>
    <property type="project" value="InterPro"/>
</dbReference>
<gene>
    <name evidence="5" type="ORF">M436DRAFT_81531</name>
</gene>
<dbReference type="InterPro" id="IPR013149">
    <property type="entry name" value="ADH-like_C"/>
</dbReference>
<dbReference type="AlphaFoldDB" id="A0A074WRD7"/>
<dbReference type="Proteomes" id="UP000027730">
    <property type="component" value="Unassembled WGS sequence"/>
</dbReference>
<evidence type="ECO:0000313" key="5">
    <source>
        <dbReference type="EMBL" id="KEQ74129.1"/>
    </source>
</evidence>